<sequence length="109" mass="12142">MAKKQSKYERPGGVRKGRIAVVIFIIVAAITDAIMIRAYFTGGKSAMVGAMIILMTAMYVFITYSLIKLVKMMEEQMMKDAEADKEAEEKAKHIGKGATYKSLKKKSKN</sequence>
<evidence type="ECO:0000256" key="1">
    <source>
        <dbReference type="SAM" id="MobiDB-lite"/>
    </source>
</evidence>
<feature type="transmembrane region" description="Helical" evidence="2">
    <location>
        <begin position="21"/>
        <end position="40"/>
    </location>
</feature>
<evidence type="ECO:0000256" key="2">
    <source>
        <dbReference type="SAM" id="Phobius"/>
    </source>
</evidence>
<reference evidence="4" key="1">
    <citation type="submission" date="2016-05" db="EMBL/GenBank/DDBJ databases">
        <authorList>
            <person name="Holder M.E."/>
            <person name="Ajami N.J."/>
            <person name="Petrosino J.F."/>
        </authorList>
    </citation>
    <scope>NUCLEOTIDE SEQUENCE [LARGE SCALE GENOMIC DNA]</scope>
    <source>
        <strain evidence="4">ATCC 700696</strain>
    </source>
</reference>
<organism evidence="3 4">
    <name type="scientific">Mogibacterium pumilum</name>
    <dbReference type="NCBI Taxonomy" id="86332"/>
    <lineage>
        <taxon>Bacteria</taxon>
        <taxon>Bacillati</taxon>
        <taxon>Bacillota</taxon>
        <taxon>Clostridia</taxon>
        <taxon>Peptostreptococcales</taxon>
        <taxon>Anaerovoracaceae</taxon>
        <taxon>Mogibacterium</taxon>
    </lineage>
</organism>
<evidence type="ECO:0000313" key="4">
    <source>
        <dbReference type="Proteomes" id="UP000214689"/>
    </source>
</evidence>
<dbReference type="EMBL" id="CP016199">
    <property type="protein sequence ID" value="ASS37255.1"/>
    <property type="molecule type" value="Genomic_DNA"/>
</dbReference>
<name>A0A223AQM9_9FIRM</name>
<feature type="region of interest" description="Disordered" evidence="1">
    <location>
        <begin position="89"/>
        <end position="109"/>
    </location>
</feature>
<evidence type="ECO:0000313" key="3">
    <source>
        <dbReference type="EMBL" id="ASS37255.1"/>
    </source>
</evidence>
<keyword evidence="2" id="KW-0812">Transmembrane</keyword>
<keyword evidence="4" id="KW-1185">Reference proteome</keyword>
<gene>
    <name evidence="3" type="ORF">AXF17_01375</name>
</gene>
<dbReference type="AlphaFoldDB" id="A0A223AQM9"/>
<dbReference type="RefSeq" id="WP_094233475.1">
    <property type="nucleotide sequence ID" value="NZ_CP016199.1"/>
</dbReference>
<keyword evidence="2" id="KW-1133">Transmembrane helix</keyword>
<keyword evidence="2" id="KW-0472">Membrane</keyword>
<feature type="transmembrane region" description="Helical" evidence="2">
    <location>
        <begin position="46"/>
        <end position="67"/>
    </location>
</feature>
<protein>
    <submittedName>
        <fullName evidence="3">Uncharacterized protein</fullName>
    </submittedName>
</protein>
<dbReference type="OrthoDB" id="9851176at2"/>
<dbReference type="Proteomes" id="UP000214689">
    <property type="component" value="Chromosome"/>
</dbReference>
<proteinExistence type="predicted"/>
<accession>A0A223AQM9</accession>